<dbReference type="Proteomes" id="UP000244527">
    <property type="component" value="Chromosome"/>
</dbReference>
<keyword evidence="2" id="KW-1133">Transmembrane helix</keyword>
<keyword evidence="5" id="KW-1185">Reference proteome</keyword>
<feature type="transmembrane region" description="Helical" evidence="2">
    <location>
        <begin position="6"/>
        <end position="29"/>
    </location>
</feature>
<evidence type="ECO:0000256" key="1">
    <source>
        <dbReference type="ARBA" id="ARBA00022729"/>
    </source>
</evidence>
<sequence length="405" mass="47052">MHLLLIINLFLILTIMKKILFFTSIFLAFNLQAQNKLLSSIEQFQNDGNMQNSYGSNYEYDSNNNLTTETSYFWTGNSGWQYASKETFSYNANNKVVYDTYQSYNSFNSVLENQFQENYIYNTNNNVEEIISKDWSGSQWVNSSRTTISYTGNLLTEYIGYEWNGAQWINEGKGTFTYNSNDKISGNLEYKWVNGNWVVSNRDSYTYDSNGKQTSRLNEQFEGNSWVEDDKNEYTLDNLGNRISMTESHNYLADINRTNYNYETATPMSNFAHPFKDKTGLDYIFEETPHISKVLSSDNFTYNTTTSSFEFNRTTTYNYDTVIVLSKEDFILPNQVVKVFPNPTSDFVQISGLTKIQNYEIYNVLGAQLKKGTVNNNEDIDLQNFKNGLYFLKFNNGNTFKIKKN</sequence>
<accession>A0A2S1LEV8</accession>
<keyword evidence="1" id="KW-0732">Signal</keyword>
<dbReference type="KEGG" id="ffa:FFWV33_12430"/>
<organism evidence="4 5">
    <name type="scientific">Flavobacterium faecale</name>
    <dbReference type="NCBI Taxonomy" id="1355330"/>
    <lineage>
        <taxon>Bacteria</taxon>
        <taxon>Pseudomonadati</taxon>
        <taxon>Bacteroidota</taxon>
        <taxon>Flavobacteriia</taxon>
        <taxon>Flavobacteriales</taxon>
        <taxon>Flavobacteriaceae</taxon>
        <taxon>Flavobacterium</taxon>
    </lineage>
</organism>
<dbReference type="InterPro" id="IPR026444">
    <property type="entry name" value="Secre_tail"/>
</dbReference>
<evidence type="ECO:0000313" key="5">
    <source>
        <dbReference type="Proteomes" id="UP000244527"/>
    </source>
</evidence>
<reference evidence="4 5" key="1">
    <citation type="submission" date="2017-04" db="EMBL/GenBank/DDBJ databases">
        <title>Compelte genome sequence of WV33.</title>
        <authorList>
            <person name="Lee P.C."/>
        </authorList>
    </citation>
    <scope>NUCLEOTIDE SEQUENCE [LARGE SCALE GENOMIC DNA]</scope>
    <source>
        <strain evidence="4 5">WV33</strain>
    </source>
</reference>
<evidence type="ECO:0000259" key="3">
    <source>
        <dbReference type="Pfam" id="PF18962"/>
    </source>
</evidence>
<keyword evidence="2" id="KW-0812">Transmembrane</keyword>
<keyword evidence="2" id="KW-0472">Membrane</keyword>
<name>A0A2S1LEV8_9FLAO</name>
<evidence type="ECO:0000256" key="2">
    <source>
        <dbReference type="SAM" id="Phobius"/>
    </source>
</evidence>
<evidence type="ECO:0000313" key="4">
    <source>
        <dbReference type="EMBL" id="AWG22267.1"/>
    </source>
</evidence>
<dbReference type="EMBL" id="CP020918">
    <property type="protein sequence ID" value="AWG22267.1"/>
    <property type="molecule type" value="Genomic_DNA"/>
</dbReference>
<feature type="domain" description="Secretion system C-terminal sorting" evidence="3">
    <location>
        <begin position="339"/>
        <end position="404"/>
    </location>
</feature>
<proteinExistence type="predicted"/>
<dbReference type="AlphaFoldDB" id="A0A2S1LEV8"/>
<dbReference type="Gene3D" id="2.40.128.720">
    <property type="match status" value="3"/>
</dbReference>
<protein>
    <recommendedName>
        <fullName evidence="3">Secretion system C-terminal sorting domain-containing protein</fullName>
    </recommendedName>
</protein>
<gene>
    <name evidence="4" type="ORF">FFWV33_12430</name>
</gene>
<dbReference type="NCBIfam" id="TIGR04183">
    <property type="entry name" value="Por_Secre_tail"/>
    <property type="match status" value="1"/>
</dbReference>
<dbReference type="Pfam" id="PF18962">
    <property type="entry name" value="Por_Secre_tail"/>
    <property type="match status" value="1"/>
</dbReference>